<proteinExistence type="inferred from homology"/>
<feature type="domain" description="Radical SAM core" evidence="14">
    <location>
        <begin position="45"/>
        <end position="274"/>
    </location>
</feature>
<evidence type="ECO:0000259" key="14">
    <source>
        <dbReference type="PROSITE" id="PS51918"/>
    </source>
</evidence>
<keyword evidence="4 13" id="KW-0004">4Fe-4S</keyword>
<feature type="binding site" evidence="13">
    <location>
        <position position="63"/>
    </location>
    <ligand>
        <name>[4Fe-4S] cluster</name>
        <dbReference type="ChEBI" id="CHEBI:49883"/>
        <note>4Fe-4S-S-AdoMet</note>
    </ligand>
</feature>
<evidence type="ECO:0000256" key="5">
    <source>
        <dbReference type="ARBA" id="ARBA00022679"/>
    </source>
</evidence>
<dbReference type="NCBIfam" id="TIGR00433">
    <property type="entry name" value="bioB"/>
    <property type="match status" value="1"/>
</dbReference>
<dbReference type="EMBL" id="JAVJAN010000021">
    <property type="protein sequence ID" value="MDR5587627.1"/>
    <property type="molecule type" value="Genomic_DNA"/>
</dbReference>
<comment type="catalytic activity">
    <reaction evidence="12 13">
        <text>(4R,5S)-dethiobiotin + (sulfur carrier)-SH + 2 reduced [2Fe-2S]-[ferredoxin] + 2 S-adenosyl-L-methionine = (sulfur carrier)-H + biotin + 2 5'-deoxyadenosine + 2 L-methionine + 2 oxidized [2Fe-2S]-[ferredoxin]</text>
        <dbReference type="Rhea" id="RHEA:22060"/>
        <dbReference type="Rhea" id="RHEA-COMP:10000"/>
        <dbReference type="Rhea" id="RHEA-COMP:10001"/>
        <dbReference type="Rhea" id="RHEA-COMP:14737"/>
        <dbReference type="Rhea" id="RHEA-COMP:14739"/>
        <dbReference type="ChEBI" id="CHEBI:17319"/>
        <dbReference type="ChEBI" id="CHEBI:29917"/>
        <dbReference type="ChEBI" id="CHEBI:33737"/>
        <dbReference type="ChEBI" id="CHEBI:33738"/>
        <dbReference type="ChEBI" id="CHEBI:57586"/>
        <dbReference type="ChEBI" id="CHEBI:57844"/>
        <dbReference type="ChEBI" id="CHEBI:59789"/>
        <dbReference type="ChEBI" id="CHEBI:64428"/>
        <dbReference type="ChEBI" id="CHEBI:149473"/>
        <dbReference type="EC" id="2.8.1.6"/>
    </reaction>
</comment>
<dbReference type="PANTHER" id="PTHR22976">
    <property type="entry name" value="BIOTIN SYNTHASE"/>
    <property type="match status" value="1"/>
</dbReference>
<dbReference type="InterPro" id="IPR013785">
    <property type="entry name" value="Aldolase_TIM"/>
</dbReference>
<dbReference type="Pfam" id="PF06968">
    <property type="entry name" value="BATS"/>
    <property type="match status" value="1"/>
</dbReference>
<dbReference type="SUPFAM" id="SSF102114">
    <property type="entry name" value="Radical SAM enzymes"/>
    <property type="match status" value="1"/>
</dbReference>
<comment type="subunit">
    <text evidence="13">Homodimer.</text>
</comment>
<dbReference type="SFLD" id="SFLDG01060">
    <property type="entry name" value="BATS_domain_containing"/>
    <property type="match status" value="1"/>
</dbReference>
<dbReference type="Proteomes" id="UP001256646">
    <property type="component" value="Unassembled WGS sequence"/>
</dbReference>
<dbReference type="CDD" id="cd01335">
    <property type="entry name" value="Radical_SAM"/>
    <property type="match status" value="1"/>
</dbReference>
<feature type="binding site" evidence="13">
    <location>
        <position position="70"/>
    </location>
    <ligand>
        <name>[4Fe-4S] cluster</name>
        <dbReference type="ChEBI" id="CHEBI:49883"/>
        <note>4Fe-4S-S-AdoMet</note>
    </ligand>
</feature>
<comment type="function">
    <text evidence="13">Catalyzes the conversion of dethiobiotin (DTB) to biotin by the insertion of a sulfur atom into dethiobiotin via a radical-based mechanism.</text>
</comment>
<sequence>MLNIVDKFKEKILSGELISKKEVMILSKENIDELASAANDIRMSLCGKEFNLCTIINGKSGRCGENCKYCAQSVYFKTDIEEYNLLDSESIITSAISNYNSGVHRFSVVTSGKKLTNKEVHTVCKTYSELKDKCDIKLCASHGLLNYEELIKLKESGVIRYHNNLETSRNFFSNICTTHTFDEKIHTIKNALKAGLQVCSGGIIGLGETMEDRIDMAFTLRELNVDSIPINILNPIKGTALENQEKLSYDEITKTFALFRFILPKKQIRLAGGRALLNDKGERLMKSGVNAAISGDMLTTSGIKTFDDIKMIKELGFEV</sequence>
<dbReference type="EC" id="2.8.1.6" evidence="3 13"/>
<keyword evidence="6 13" id="KW-0949">S-adenosyl-L-methionine</keyword>
<evidence type="ECO:0000313" key="16">
    <source>
        <dbReference type="Proteomes" id="UP001256646"/>
    </source>
</evidence>
<feature type="binding site" evidence="13">
    <location>
        <position position="269"/>
    </location>
    <ligand>
        <name>[2Fe-2S] cluster</name>
        <dbReference type="ChEBI" id="CHEBI:190135"/>
    </ligand>
</feature>
<evidence type="ECO:0000256" key="6">
    <source>
        <dbReference type="ARBA" id="ARBA00022691"/>
    </source>
</evidence>
<dbReference type="PIRSF" id="PIRSF001619">
    <property type="entry name" value="Biotin_synth"/>
    <property type="match status" value="1"/>
</dbReference>
<evidence type="ECO:0000256" key="4">
    <source>
        <dbReference type="ARBA" id="ARBA00022485"/>
    </source>
</evidence>
<evidence type="ECO:0000256" key="13">
    <source>
        <dbReference type="HAMAP-Rule" id="MF_01694"/>
    </source>
</evidence>
<keyword evidence="8 13" id="KW-0479">Metal-binding</keyword>
<keyword evidence="11 13" id="KW-0411">Iron-sulfur</keyword>
<dbReference type="SFLD" id="SFLDS00029">
    <property type="entry name" value="Radical_SAM"/>
    <property type="match status" value="1"/>
</dbReference>
<dbReference type="InterPro" id="IPR010722">
    <property type="entry name" value="BATS_dom"/>
</dbReference>
<dbReference type="InterPro" id="IPR058240">
    <property type="entry name" value="rSAM_sf"/>
</dbReference>
<feature type="binding site" evidence="13">
    <location>
        <position position="139"/>
    </location>
    <ligand>
        <name>[2Fe-2S] cluster</name>
        <dbReference type="ChEBI" id="CHEBI:190135"/>
    </ligand>
</feature>
<keyword evidence="9 13" id="KW-0093">Biotin biosynthesis</keyword>
<keyword evidence="7 13" id="KW-0001">2Fe-2S</keyword>
<keyword evidence="10 13" id="KW-0408">Iron</keyword>
<dbReference type="InterPro" id="IPR002684">
    <property type="entry name" value="Biotin_synth/BioAB"/>
</dbReference>
<evidence type="ECO:0000256" key="11">
    <source>
        <dbReference type="ARBA" id="ARBA00023014"/>
    </source>
</evidence>
<dbReference type="PANTHER" id="PTHR22976:SF2">
    <property type="entry name" value="BIOTIN SYNTHASE, MITOCHONDRIAL"/>
    <property type="match status" value="1"/>
</dbReference>
<comment type="cofactor">
    <cofactor evidence="13">
        <name>[4Fe-4S] cluster</name>
        <dbReference type="ChEBI" id="CHEBI:49883"/>
    </cofactor>
    <text evidence="13">Binds 1 [4Fe-4S] cluster. The cluster is coordinated with 3 cysteines and an exchangeable S-adenosyl-L-methionine.</text>
</comment>
<dbReference type="PROSITE" id="PS51918">
    <property type="entry name" value="RADICAL_SAM"/>
    <property type="match status" value="1"/>
</dbReference>
<dbReference type="Pfam" id="PF04055">
    <property type="entry name" value="Radical_SAM"/>
    <property type="match status" value="1"/>
</dbReference>
<keyword evidence="16" id="KW-1185">Reference proteome</keyword>
<comment type="similarity">
    <text evidence="2 13">Belongs to the radical SAM superfamily. Biotin synthase family.</text>
</comment>
<comment type="caution">
    <text evidence="15">The sequence shown here is derived from an EMBL/GenBank/DDBJ whole genome shotgun (WGS) entry which is preliminary data.</text>
</comment>
<evidence type="ECO:0000256" key="8">
    <source>
        <dbReference type="ARBA" id="ARBA00022723"/>
    </source>
</evidence>
<reference evidence="15 16" key="1">
    <citation type="submission" date="2023-09" db="EMBL/GenBank/DDBJ databases">
        <authorList>
            <person name="Zhai L."/>
        </authorList>
    </citation>
    <scope>NUCLEOTIDE SEQUENCE [LARGE SCALE GENOMIC DNA]</scope>
    <source>
        <strain evidence="15 16">5 N-1</strain>
    </source>
</reference>
<organism evidence="15 16">
    <name type="scientific">Clostridium aquiflavi</name>
    <dbReference type="NCBI Taxonomy" id="3073603"/>
    <lineage>
        <taxon>Bacteria</taxon>
        <taxon>Bacillati</taxon>
        <taxon>Bacillota</taxon>
        <taxon>Clostridia</taxon>
        <taxon>Eubacteriales</taxon>
        <taxon>Clostridiaceae</taxon>
        <taxon>Clostridium</taxon>
    </lineage>
</organism>
<comment type="pathway">
    <text evidence="1 13">Cofactor biosynthesis; biotin biosynthesis; biotin from 7,8-diaminononanoate: step 2/2.</text>
</comment>
<dbReference type="SMART" id="SM00729">
    <property type="entry name" value="Elp3"/>
    <property type="match status" value="1"/>
</dbReference>
<evidence type="ECO:0000256" key="9">
    <source>
        <dbReference type="ARBA" id="ARBA00022756"/>
    </source>
</evidence>
<dbReference type="SMART" id="SM00876">
    <property type="entry name" value="BATS"/>
    <property type="match status" value="1"/>
</dbReference>
<keyword evidence="5 13" id="KW-0808">Transferase</keyword>
<dbReference type="Gene3D" id="3.20.20.70">
    <property type="entry name" value="Aldolase class I"/>
    <property type="match status" value="1"/>
</dbReference>
<dbReference type="InterPro" id="IPR006638">
    <property type="entry name" value="Elp3/MiaA/NifB-like_rSAM"/>
</dbReference>
<gene>
    <name evidence="13 15" type="primary">bioB</name>
    <name evidence="15" type="ORF">RGC78_09125</name>
</gene>
<dbReference type="SFLD" id="SFLDG01278">
    <property type="entry name" value="biotin_synthase_like"/>
    <property type="match status" value="1"/>
</dbReference>
<name>A0ABU1EHP5_9CLOT</name>
<comment type="cofactor">
    <cofactor evidence="13">
        <name>[2Fe-2S] cluster</name>
        <dbReference type="ChEBI" id="CHEBI:190135"/>
    </cofactor>
    <text evidence="13">Binds 1 [2Fe-2S] cluster. The cluster is coordinated with 3 cysteines and 1 arginine.</text>
</comment>
<evidence type="ECO:0000256" key="12">
    <source>
        <dbReference type="ARBA" id="ARBA00051157"/>
    </source>
</evidence>
<dbReference type="InterPro" id="IPR007197">
    <property type="entry name" value="rSAM"/>
</dbReference>
<evidence type="ECO:0000256" key="2">
    <source>
        <dbReference type="ARBA" id="ARBA00010765"/>
    </source>
</evidence>
<evidence type="ECO:0000256" key="1">
    <source>
        <dbReference type="ARBA" id="ARBA00004942"/>
    </source>
</evidence>
<dbReference type="HAMAP" id="MF_01694">
    <property type="entry name" value="BioB"/>
    <property type="match status" value="1"/>
</dbReference>
<evidence type="ECO:0000256" key="10">
    <source>
        <dbReference type="ARBA" id="ARBA00023004"/>
    </source>
</evidence>
<dbReference type="InterPro" id="IPR024177">
    <property type="entry name" value="Biotin_synthase"/>
</dbReference>
<evidence type="ECO:0000313" key="15">
    <source>
        <dbReference type="EMBL" id="MDR5587627.1"/>
    </source>
</evidence>
<protein>
    <recommendedName>
        <fullName evidence="3 13">Biotin synthase</fullName>
        <ecNumber evidence="3 13">2.8.1.6</ecNumber>
    </recommendedName>
</protein>
<evidence type="ECO:0000256" key="3">
    <source>
        <dbReference type="ARBA" id="ARBA00012236"/>
    </source>
</evidence>
<accession>A0ABU1EHP5</accession>
<feature type="binding site" evidence="13">
    <location>
        <position position="107"/>
    </location>
    <ligand>
        <name>[2Fe-2S] cluster</name>
        <dbReference type="ChEBI" id="CHEBI:190135"/>
    </ligand>
</feature>
<dbReference type="GO" id="GO:0004076">
    <property type="term" value="F:biotin synthase activity"/>
    <property type="evidence" value="ECO:0007669"/>
    <property type="project" value="UniProtKB-EC"/>
</dbReference>
<feature type="binding site" evidence="13">
    <location>
        <position position="199"/>
    </location>
    <ligand>
        <name>[2Fe-2S] cluster</name>
        <dbReference type="ChEBI" id="CHEBI:190135"/>
    </ligand>
</feature>
<feature type="binding site" evidence="13">
    <location>
        <position position="67"/>
    </location>
    <ligand>
        <name>[4Fe-4S] cluster</name>
        <dbReference type="ChEBI" id="CHEBI:49883"/>
        <note>4Fe-4S-S-AdoMet</note>
    </ligand>
</feature>
<evidence type="ECO:0000256" key="7">
    <source>
        <dbReference type="ARBA" id="ARBA00022714"/>
    </source>
</evidence>